<dbReference type="InterPro" id="IPR002073">
    <property type="entry name" value="PDEase_catalytic_dom"/>
</dbReference>
<dbReference type="EMBL" id="KV453851">
    <property type="protein sequence ID" value="ODV85716.1"/>
    <property type="molecule type" value="Genomic_DNA"/>
</dbReference>
<dbReference type="Proteomes" id="UP000094801">
    <property type="component" value="Unassembled WGS sequence"/>
</dbReference>
<dbReference type="CDD" id="cd00077">
    <property type="entry name" value="HDc"/>
    <property type="match status" value="1"/>
</dbReference>
<keyword evidence="6" id="KW-1185">Reference proteome</keyword>
<dbReference type="GO" id="GO:0046872">
    <property type="term" value="F:metal ion binding"/>
    <property type="evidence" value="ECO:0007669"/>
    <property type="project" value="UniProtKB-KW"/>
</dbReference>
<proteinExistence type="inferred from homology"/>
<organism evidence="5 6">
    <name type="scientific">[Candida] arabinofermentans NRRL YB-2248</name>
    <dbReference type="NCBI Taxonomy" id="983967"/>
    <lineage>
        <taxon>Eukaryota</taxon>
        <taxon>Fungi</taxon>
        <taxon>Dikarya</taxon>
        <taxon>Ascomycota</taxon>
        <taxon>Saccharomycotina</taxon>
        <taxon>Pichiomycetes</taxon>
        <taxon>Pichiales</taxon>
        <taxon>Pichiaceae</taxon>
        <taxon>Ogataea</taxon>
        <taxon>Ogataea/Candida clade</taxon>
    </lineage>
</organism>
<sequence>MIAEILVLNTHSTQLPLFVSNSFDSKDTYYKTFTNITSLCIYLSSFSSYILSKKDKDSKVEPISNTSETEFYYPVGIIINSENQVVGKEPLDSLSLRSQKRLLESRFHHLNTTVSIIPFSEKKLDSSFIEELELIYSCTKDRLTRIETWVDLNPKIADLSDNHTSRINTMGRILNDYSTEFQLEEESDFMARLTASVDYRSLLNTPKSYEYYLSIINSWEFPAYNLNGDELLYCGSIILLNAIKKYSPEEIVGVENRLLSLLFYVRDNYRSGNPFHNFRHAIDVLQATNYFIDRIKEDVEFQVQLDGRTVVELLFASLGHDLGHPGITNMFLSTNKTPIAISFNDKSVLEKFHFKQFTKIISPFSHKMIANKKFYKGFEERIEQSILATDMGQHDYFVGEIDKFSNYDDESKKTIMLCSLLIKCADISNVCRPLKVSVKWGLSLGEEFKEVALLENFIKFTDPETKSKINISPICPPEVIRDIDAKKAIELVPGLAGSQMFFITRFAYSFFSKIGENIPALIFLKNQLVENIDYWESLLDASKKA</sequence>
<protein>
    <recommendedName>
        <fullName evidence="3">Phosphodiesterase</fullName>
        <ecNumber evidence="3">3.1.4.-</ecNumber>
    </recommendedName>
</protein>
<feature type="domain" description="PDEase" evidence="4">
    <location>
        <begin position="185"/>
        <end position="542"/>
    </location>
</feature>
<comment type="cofactor">
    <cofactor evidence="3">
        <name>a divalent metal cation</name>
        <dbReference type="ChEBI" id="CHEBI:60240"/>
    </cofactor>
    <text evidence="3">Binds 2 divalent metal cations per subunit. Site 1 may preferentially bind zinc ions, while site 2 has a preference for magnesium and/or manganese ions.</text>
</comment>
<keyword evidence="1 3" id="KW-0479">Metal-binding</keyword>
<comment type="similarity">
    <text evidence="3">Belongs to the cyclic nucleotide phosphodiesterase family.</text>
</comment>
<dbReference type="InterPro" id="IPR036971">
    <property type="entry name" value="PDEase_catalytic_dom_sf"/>
</dbReference>
<dbReference type="Pfam" id="PF00233">
    <property type="entry name" value="PDEase_I"/>
    <property type="match status" value="1"/>
</dbReference>
<evidence type="ECO:0000256" key="3">
    <source>
        <dbReference type="RuleBase" id="RU363067"/>
    </source>
</evidence>
<dbReference type="InterPro" id="IPR023174">
    <property type="entry name" value="PDEase_CS"/>
</dbReference>
<gene>
    <name evidence="5" type="ORF">CANARDRAFT_7093</name>
</gene>
<evidence type="ECO:0000313" key="6">
    <source>
        <dbReference type="Proteomes" id="UP000094801"/>
    </source>
</evidence>
<dbReference type="STRING" id="983967.A0A1E4T1V1"/>
<evidence type="ECO:0000313" key="5">
    <source>
        <dbReference type="EMBL" id="ODV85716.1"/>
    </source>
</evidence>
<evidence type="ECO:0000256" key="2">
    <source>
        <dbReference type="ARBA" id="ARBA00022801"/>
    </source>
</evidence>
<reference evidence="6" key="1">
    <citation type="submission" date="2016-04" db="EMBL/GenBank/DDBJ databases">
        <title>Comparative genomics of biotechnologically important yeasts.</title>
        <authorList>
            <consortium name="DOE Joint Genome Institute"/>
            <person name="Riley R."/>
            <person name="Haridas S."/>
            <person name="Wolfe K.H."/>
            <person name="Lopes M.R."/>
            <person name="Hittinger C.T."/>
            <person name="Goker M."/>
            <person name="Salamov A."/>
            <person name="Wisecaver J."/>
            <person name="Long T.M."/>
            <person name="Aerts A.L."/>
            <person name="Barry K."/>
            <person name="Choi C."/>
            <person name="Clum A."/>
            <person name="Coughlan A.Y."/>
            <person name="Deshpande S."/>
            <person name="Douglass A.P."/>
            <person name="Hanson S.J."/>
            <person name="Klenk H.-P."/>
            <person name="Labutti K."/>
            <person name="Lapidus A."/>
            <person name="Lindquist E."/>
            <person name="Lipzen A."/>
            <person name="Meier-Kolthoff J.P."/>
            <person name="Ohm R.A."/>
            <person name="Otillar R.P."/>
            <person name="Pangilinan J."/>
            <person name="Peng Y."/>
            <person name="Rokas A."/>
            <person name="Rosa C.A."/>
            <person name="Scheuner C."/>
            <person name="Sibirny A.A."/>
            <person name="Slot J.C."/>
            <person name="Stielow J.B."/>
            <person name="Sun H."/>
            <person name="Kurtzman C.P."/>
            <person name="Blackwell M."/>
            <person name="Grigoriev I.V."/>
            <person name="Jeffries T.W."/>
        </authorList>
    </citation>
    <scope>NUCLEOTIDE SEQUENCE [LARGE SCALE GENOMIC DNA]</scope>
    <source>
        <strain evidence="6">NRRL YB-2248</strain>
    </source>
</reference>
<dbReference type="PROSITE" id="PS51845">
    <property type="entry name" value="PDEASE_I_2"/>
    <property type="match status" value="1"/>
</dbReference>
<name>A0A1E4T1V1_9ASCO</name>
<keyword evidence="2 3" id="KW-0378">Hydrolase</keyword>
<dbReference type="GO" id="GO:0004114">
    <property type="term" value="F:3',5'-cyclic-nucleotide phosphodiesterase activity"/>
    <property type="evidence" value="ECO:0007669"/>
    <property type="project" value="InterPro"/>
</dbReference>
<dbReference type="PANTHER" id="PTHR11347">
    <property type="entry name" value="CYCLIC NUCLEOTIDE PHOSPHODIESTERASE"/>
    <property type="match status" value="1"/>
</dbReference>
<evidence type="ECO:0000256" key="1">
    <source>
        <dbReference type="ARBA" id="ARBA00022723"/>
    </source>
</evidence>
<dbReference type="InterPro" id="IPR003607">
    <property type="entry name" value="HD/PDEase_dom"/>
</dbReference>
<dbReference type="EC" id="3.1.4.-" evidence="3"/>
<dbReference type="GO" id="GO:0007165">
    <property type="term" value="P:signal transduction"/>
    <property type="evidence" value="ECO:0007669"/>
    <property type="project" value="InterPro"/>
</dbReference>
<dbReference type="PROSITE" id="PS00126">
    <property type="entry name" value="PDEASE_I_1"/>
    <property type="match status" value="1"/>
</dbReference>
<accession>A0A1E4T1V1</accession>
<evidence type="ECO:0000259" key="4">
    <source>
        <dbReference type="PROSITE" id="PS51845"/>
    </source>
</evidence>
<dbReference type="Gene3D" id="1.10.1300.10">
    <property type="entry name" value="3'5'-cyclic nucleotide phosphodiesterase, catalytic domain"/>
    <property type="match status" value="1"/>
</dbReference>
<dbReference type="SMART" id="SM00471">
    <property type="entry name" value="HDc"/>
    <property type="match status" value="1"/>
</dbReference>
<dbReference type="AlphaFoldDB" id="A0A1E4T1V1"/>
<dbReference type="SUPFAM" id="SSF109604">
    <property type="entry name" value="HD-domain/PDEase-like"/>
    <property type="match status" value="1"/>
</dbReference>
<dbReference type="OrthoDB" id="546632at2759"/>